<dbReference type="InterPro" id="IPR001296">
    <property type="entry name" value="Glyco_trans_1"/>
</dbReference>
<dbReference type="Pfam" id="PF00534">
    <property type="entry name" value="Glycos_transf_1"/>
    <property type="match status" value="1"/>
</dbReference>
<accession>A0A2T4UFI3</accession>
<dbReference type="AlphaFoldDB" id="A0A2T4UFI3"/>
<sequence length="380" mass="40160">MTRTALYLHSSAGRYGADRQLHAIATGLDPDRWRALVVLPEEGELAEDLRGDGVEVLVRPLAVLRRSIMSPAGVGRVAAAWAADAGGLGRLARARDVALVHTNTSVTLGGAAAARVAGVPHVWHVREIYTGFERWWPGYRRLLLTADALPCVSRATWVQFEGAPEASMLPDGLAIDPQRAERAAARAALGVPQDAVVVAVLGRISGWKGQDVLVRALGHGPLAARGDVVALVAGEPWRGEERHLRELHEIAAGLGVGGRVVHCGFRPDVDTVYGAADVVVVPSKQPDPFPNAALEAAAAGCCVVASAHGGLPEMLRDGETGVLVPPGDPAALAAALGDLVDDPARRDALGAAAREDVRRRFSTRLMLDRIQGLYDHLARR</sequence>
<dbReference type="OrthoDB" id="8878585at2"/>
<dbReference type="Gene3D" id="3.40.50.2000">
    <property type="entry name" value="Glycogen Phosphorylase B"/>
    <property type="match status" value="2"/>
</dbReference>
<dbReference type="Proteomes" id="UP000240739">
    <property type="component" value="Unassembled WGS sequence"/>
</dbReference>
<dbReference type="PANTHER" id="PTHR12526:SF510">
    <property type="entry name" value="D-INOSITOL 3-PHOSPHATE GLYCOSYLTRANSFERASE"/>
    <property type="match status" value="1"/>
</dbReference>
<reference evidence="5 6" key="1">
    <citation type="submission" date="2018-03" db="EMBL/GenBank/DDBJ databases">
        <title>Aquarubrobacter algicola gen. nov., sp. nov., a novel actinobacterium isolated from shallow eutrophic lake during the end of cyanobacterial harmful algal blooms.</title>
        <authorList>
            <person name="Chun S.J."/>
        </authorList>
    </citation>
    <scope>NUCLEOTIDE SEQUENCE [LARGE SCALE GENOMIC DNA]</scope>
    <source>
        <strain evidence="5 6">Seoho-28</strain>
    </source>
</reference>
<evidence type="ECO:0000256" key="1">
    <source>
        <dbReference type="ARBA" id="ARBA00022676"/>
    </source>
</evidence>
<gene>
    <name evidence="5" type="ORF">C7Y72_16105</name>
</gene>
<dbReference type="InterPro" id="IPR028098">
    <property type="entry name" value="Glyco_trans_4-like_N"/>
</dbReference>
<feature type="domain" description="Glycosyltransferase subfamily 4-like N-terminal" evidence="4">
    <location>
        <begin position="16"/>
        <end position="155"/>
    </location>
</feature>
<evidence type="ECO:0000256" key="2">
    <source>
        <dbReference type="ARBA" id="ARBA00022679"/>
    </source>
</evidence>
<dbReference type="GO" id="GO:0016757">
    <property type="term" value="F:glycosyltransferase activity"/>
    <property type="evidence" value="ECO:0007669"/>
    <property type="project" value="UniProtKB-KW"/>
</dbReference>
<dbReference type="Pfam" id="PF13579">
    <property type="entry name" value="Glyco_trans_4_4"/>
    <property type="match status" value="1"/>
</dbReference>
<dbReference type="RefSeq" id="WP_107570201.1">
    <property type="nucleotide sequence ID" value="NZ_PYYB01000002.1"/>
</dbReference>
<dbReference type="EMBL" id="PYYB01000002">
    <property type="protein sequence ID" value="PTL56482.1"/>
    <property type="molecule type" value="Genomic_DNA"/>
</dbReference>
<keyword evidence="1" id="KW-0328">Glycosyltransferase</keyword>
<evidence type="ECO:0000259" key="3">
    <source>
        <dbReference type="Pfam" id="PF00534"/>
    </source>
</evidence>
<keyword evidence="2" id="KW-0808">Transferase</keyword>
<dbReference type="SUPFAM" id="SSF53756">
    <property type="entry name" value="UDP-Glycosyltransferase/glycogen phosphorylase"/>
    <property type="match status" value="1"/>
</dbReference>
<feature type="domain" description="Glycosyl transferase family 1" evidence="3">
    <location>
        <begin position="183"/>
        <end position="355"/>
    </location>
</feature>
<keyword evidence="6" id="KW-1185">Reference proteome</keyword>
<comment type="caution">
    <text evidence="5">The sequence shown here is derived from an EMBL/GenBank/DDBJ whole genome shotgun (WGS) entry which is preliminary data.</text>
</comment>
<organism evidence="5 6">
    <name type="scientific">Paraconexibacter algicola</name>
    <dbReference type="NCBI Taxonomy" id="2133960"/>
    <lineage>
        <taxon>Bacteria</taxon>
        <taxon>Bacillati</taxon>
        <taxon>Actinomycetota</taxon>
        <taxon>Thermoleophilia</taxon>
        <taxon>Solirubrobacterales</taxon>
        <taxon>Paraconexibacteraceae</taxon>
        <taxon>Paraconexibacter</taxon>
    </lineage>
</organism>
<dbReference type="PANTHER" id="PTHR12526">
    <property type="entry name" value="GLYCOSYLTRANSFERASE"/>
    <property type="match status" value="1"/>
</dbReference>
<evidence type="ECO:0000313" key="5">
    <source>
        <dbReference type="EMBL" id="PTL56482.1"/>
    </source>
</evidence>
<evidence type="ECO:0000313" key="6">
    <source>
        <dbReference type="Proteomes" id="UP000240739"/>
    </source>
</evidence>
<proteinExistence type="predicted"/>
<protein>
    <submittedName>
        <fullName evidence="5">Uncharacterized protein</fullName>
    </submittedName>
</protein>
<name>A0A2T4UFI3_9ACTN</name>
<evidence type="ECO:0000259" key="4">
    <source>
        <dbReference type="Pfam" id="PF13579"/>
    </source>
</evidence>